<sequence>MTQTEPLTPTPGKTLGIVALVLSIPLSLVGLVLGIVGLVKARRAHRNNWWAVAAIIVSFLVIVAIVIWAATLVWLMGECAELGPGIHEVDGRPIECVAPAGS</sequence>
<keyword evidence="1" id="KW-1133">Transmembrane helix</keyword>
<gene>
    <name evidence="2" type="ORF">OJAG_07420</name>
</gene>
<evidence type="ECO:0000313" key="2">
    <source>
        <dbReference type="EMBL" id="KZM36543.1"/>
    </source>
</evidence>
<evidence type="ECO:0000313" key="3">
    <source>
        <dbReference type="Proteomes" id="UP000076447"/>
    </source>
</evidence>
<evidence type="ECO:0000256" key="1">
    <source>
        <dbReference type="SAM" id="Phobius"/>
    </source>
</evidence>
<dbReference type="PATRIC" id="fig|43678.3.peg.781"/>
<protein>
    <recommendedName>
        <fullName evidence="4">DUF4190 domain-containing protein</fullName>
    </recommendedName>
</protein>
<dbReference type="AlphaFoldDB" id="A0A163SL56"/>
<organism evidence="2 3">
    <name type="scientific">Oerskovia enterophila</name>
    <dbReference type="NCBI Taxonomy" id="43678"/>
    <lineage>
        <taxon>Bacteria</taxon>
        <taxon>Bacillati</taxon>
        <taxon>Actinomycetota</taxon>
        <taxon>Actinomycetes</taxon>
        <taxon>Micrococcales</taxon>
        <taxon>Cellulomonadaceae</taxon>
        <taxon>Oerskovia</taxon>
    </lineage>
</organism>
<dbReference type="OrthoDB" id="5008022at2"/>
<keyword evidence="1" id="KW-0472">Membrane</keyword>
<comment type="caution">
    <text evidence="2">The sequence shown here is derived from an EMBL/GenBank/DDBJ whole genome shotgun (WGS) entry which is preliminary data.</text>
</comment>
<reference evidence="2 3" key="1">
    <citation type="submission" date="2016-01" db="EMBL/GenBank/DDBJ databases">
        <title>Genome sequence of Oerskovia enterophila VJag, an agar and cellulose degrading bacterium.</title>
        <authorList>
            <person name="Poehlein A."/>
            <person name="Jag V."/>
            <person name="Bengelsdorf F."/>
            <person name="Duerre P."/>
            <person name="Daniel R."/>
        </authorList>
    </citation>
    <scope>NUCLEOTIDE SEQUENCE [LARGE SCALE GENOMIC DNA]</scope>
    <source>
        <strain evidence="2 3">VJag</strain>
    </source>
</reference>
<feature type="transmembrane region" description="Helical" evidence="1">
    <location>
        <begin position="51"/>
        <end position="75"/>
    </location>
</feature>
<accession>A0A163SL56</accession>
<dbReference type="STRING" id="43678.OJAG_07420"/>
<proteinExistence type="predicted"/>
<dbReference type="EMBL" id="LRIE01000048">
    <property type="protein sequence ID" value="KZM36543.1"/>
    <property type="molecule type" value="Genomic_DNA"/>
</dbReference>
<evidence type="ECO:0008006" key="4">
    <source>
        <dbReference type="Google" id="ProtNLM"/>
    </source>
</evidence>
<feature type="transmembrane region" description="Helical" evidence="1">
    <location>
        <begin position="15"/>
        <end position="39"/>
    </location>
</feature>
<dbReference type="RefSeq" id="WP_068707208.1">
    <property type="nucleotide sequence ID" value="NZ_LRIE01000048.1"/>
</dbReference>
<keyword evidence="1" id="KW-0812">Transmembrane</keyword>
<dbReference type="Proteomes" id="UP000076447">
    <property type="component" value="Unassembled WGS sequence"/>
</dbReference>
<name>A0A163SL56_9CELL</name>